<comment type="caution">
    <text evidence="1">The sequence shown here is derived from an EMBL/GenBank/DDBJ whole genome shotgun (WGS) entry which is preliminary data.</text>
</comment>
<keyword evidence="2" id="KW-1185">Reference proteome</keyword>
<evidence type="ECO:0000313" key="1">
    <source>
        <dbReference type="EMBL" id="PSG87283.1"/>
    </source>
</evidence>
<dbReference type="OrthoDB" id="676614at2"/>
<dbReference type="InterPro" id="IPR047690">
    <property type="entry name" value="IPExxxVDY_fam"/>
</dbReference>
<gene>
    <name evidence="1" type="ORF">C7H61_14390</name>
</gene>
<proteinExistence type="predicted"/>
<organism evidence="1 2">
    <name type="scientific">Mesoflavibacter zeaxanthinifaciens subsp. sabulilitoris</name>
    <dbReference type="NCBI Taxonomy" id="1520893"/>
    <lineage>
        <taxon>Bacteria</taxon>
        <taxon>Pseudomonadati</taxon>
        <taxon>Bacteroidota</taxon>
        <taxon>Flavobacteriia</taxon>
        <taxon>Flavobacteriales</taxon>
        <taxon>Flavobacteriaceae</taxon>
        <taxon>Mesoflavibacter</taxon>
    </lineage>
</organism>
<dbReference type="AlphaFoldDB" id="A0A2T1N6U3"/>
<name>A0A2T1N6U3_9FLAO</name>
<protein>
    <submittedName>
        <fullName evidence="1">IPExxxVDY family protein</fullName>
    </submittedName>
</protein>
<dbReference type="NCBIfam" id="NF033205">
    <property type="entry name" value="IPExxxVDY"/>
    <property type="match status" value="1"/>
</dbReference>
<accession>A0A2T1N6U3</accession>
<sequence>MAVKKLLLDDFFEEEQFSLIGIHCTIEDFRLAYLINQVLDLQLKRNKDDVCFTKDNSRFALFDFDEKQQHVTYHLVSNICKVKQEQNQSLNSLFGNENFGSTTHYLLPEYKKVNYLLKIETDITINKEKQILNKLLKIPQVVTAYSIDVDTLKTKNNLIFD</sequence>
<reference evidence="1 2" key="1">
    <citation type="submission" date="2018-03" db="EMBL/GenBank/DDBJ databases">
        <title>Mesoflavibacter sp. HG37 and Mesoflavibacter sp. HG96 sp.nov., two marine bacteria isolated from seawater of Western Pacific Ocean.</title>
        <authorList>
            <person name="Cheng H."/>
            <person name="Wu Y.-H."/>
            <person name="Guo L.-L."/>
            <person name="Xu X.-W."/>
        </authorList>
    </citation>
    <scope>NUCLEOTIDE SEQUENCE [LARGE SCALE GENOMIC DNA]</scope>
    <source>
        <strain evidence="1 2">KCTC 42117</strain>
    </source>
</reference>
<dbReference type="EMBL" id="PXOT01000027">
    <property type="protein sequence ID" value="PSG87283.1"/>
    <property type="molecule type" value="Genomic_DNA"/>
</dbReference>
<dbReference type="Proteomes" id="UP000238430">
    <property type="component" value="Unassembled WGS sequence"/>
</dbReference>
<evidence type="ECO:0000313" key="2">
    <source>
        <dbReference type="Proteomes" id="UP000238430"/>
    </source>
</evidence>
<dbReference type="RefSeq" id="WP_106680934.1">
    <property type="nucleotide sequence ID" value="NZ_JACHWV010000002.1"/>
</dbReference>